<dbReference type="AlphaFoldDB" id="A0A7C9ATT5"/>
<evidence type="ECO:0000256" key="1">
    <source>
        <dbReference type="SAM" id="MobiDB-lite"/>
    </source>
</evidence>
<proteinExistence type="predicted"/>
<sequence>MSESNYLGETKSDTQVSGVPCSSLSAKKSPTHRPNILHSRFRSQSSLICLLMIQALLRVLSSLHALDRHSFFSNMDFFHGLRCIFFHITLTSIYCRHKRRQCLY</sequence>
<reference evidence="2" key="1">
    <citation type="journal article" date="2013" name="J. Plant Res.">
        <title>Effect of fungi and light on seed germination of three Opuntia species from semiarid lands of central Mexico.</title>
        <authorList>
            <person name="Delgado-Sanchez P."/>
            <person name="Jimenez-Bremont J.F."/>
            <person name="Guerrero-Gonzalez Mde L."/>
            <person name="Flores J."/>
        </authorList>
    </citation>
    <scope>NUCLEOTIDE SEQUENCE</scope>
    <source>
        <tissue evidence="2">Cladode</tissue>
    </source>
</reference>
<accession>A0A7C9ATT5</accession>
<organism evidence="2">
    <name type="scientific">Opuntia streptacantha</name>
    <name type="common">Prickly pear cactus</name>
    <name type="synonym">Opuntia cardona</name>
    <dbReference type="NCBI Taxonomy" id="393608"/>
    <lineage>
        <taxon>Eukaryota</taxon>
        <taxon>Viridiplantae</taxon>
        <taxon>Streptophyta</taxon>
        <taxon>Embryophyta</taxon>
        <taxon>Tracheophyta</taxon>
        <taxon>Spermatophyta</taxon>
        <taxon>Magnoliopsida</taxon>
        <taxon>eudicotyledons</taxon>
        <taxon>Gunneridae</taxon>
        <taxon>Pentapetalae</taxon>
        <taxon>Caryophyllales</taxon>
        <taxon>Cactineae</taxon>
        <taxon>Cactaceae</taxon>
        <taxon>Opuntioideae</taxon>
        <taxon>Opuntia</taxon>
    </lineage>
</organism>
<dbReference type="EMBL" id="GISG01262235">
    <property type="protein sequence ID" value="MBA4674313.1"/>
    <property type="molecule type" value="Transcribed_RNA"/>
</dbReference>
<protein>
    <submittedName>
        <fullName evidence="2">Uncharacterized protein</fullName>
    </submittedName>
</protein>
<reference evidence="2" key="2">
    <citation type="submission" date="2020-07" db="EMBL/GenBank/DDBJ databases">
        <authorList>
            <person name="Vera ALvarez R."/>
            <person name="Arias-Moreno D.M."/>
            <person name="Jimenez-Jacinto V."/>
            <person name="Jimenez-Bremont J.F."/>
            <person name="Swaminathan K."/>
            <person name="Moose S.P."/>
            <person name="Guerrero-Gonzalez M.L."/>
            <person name="Marino-Ramirez L."/>
            <person name="Landsman D."/>
            <person name="Rodriguez-Kessler M."/>
            <person name="Delgado-Sanchez P."/>
        </authorList>
    </citation>
    <scope>NUCLEOTIDE SEQUENCE</scope>
    <source>
        <tissue evidence="2">Cladode</tissue>
    </source>
</reference>
<feature type="region of interest" description="Disordered" evidence="1">
    <location>
        <begin position="1"/>
        <end position="32"/>
    </location>
</feature>
<feature type="compositionally biased region" description="Polar residues" evidence="1">
    <location>
        <begin position="1"/>
        <end position="28"/>
    </location>
</feature>
<evidence type="ECO:0000313" key="2">
    <source>
        <dbReference type="EMBL" id="MBA4674313.1"/>
    </source>
</evidence>
<name>A0A7C9ATT5_OPUST</name>